<proteinExistence type="predicted"/>
<organism evidence="1 2">
    <name type="scientific">Camellia lanceoleosa</name>
    <dbReference type="NCBI Taxonomy" id="1840588"/>
    <lineage>
        <taxon>Eukaryota</taxon>
        <taxon>Viridiplantae</taxon>
        <taxon>Streptophyta</taxon>
        <taxon>Embryophyta</taxon>
        <taxon>Tracheophyta</taxon>
        <taxon>Spermatophyta</taxon>
        <taxon>Magnoliopsida</taxon>
        <taxon>eudicotyledons</taxon>
        <taxon>Gunneridae</taxon>
        <taxon>Pentapetalae</taxon>
        <taxon>asterids</taxon>
        <taxon>Ericales</taxon>
        <taxon>Theaceae</taxon>
        <taxon>Camellia</taxon>
    </lineage>
</organism>
<evidence type="ECO:0000313" key="1">
    <source>
        <dbReference type="EMBL" id="KAI8032703.1"/>
    </source>
</evidence>
<accession>A0ACC0J4Q3</accession>
<dbReference type="Proteomes" id="UP001060215">
    <property type="component" value="Chromosome 1"/>
</dbReference>
<gene>
    <name evidence="1" type="ORF">LOK49_LG01G00202</name>
</gene>
<comment type="caution">
    <text evidence="1">The sequence shown here is derived from an EMBL/GenBank/DDBJ whole genome shotgun (WGS) entry which is preliminary data.</text>
</comment>
<name>A0ACC0J4Q3_9ERIC</name>
<evidence type="ECO:0000313" key="2">
    <source>
        <dbReference type="Proteomes" id="UP001060215"/>
    </source>
</evidence>
<keyword evidence="2" id="KW-1185">Reference proteome</keyword>
<dbReference type="EMBL" id="CM045758">
    <property type="protein sequence ID" value="KAI8032703.1"/>
    <property type="molecule type" value="Genomic_DNA"/>
</dbReference>
<reference evidence="1 2" key="1">
    <citation type="journal article" date="2022" name="Plant J.">
        <title>Chromosome-level genome of Camellia lanceoleosa provides a valuable resource for understanding genome evolution and self-incompatibility.</title>
        <authorList>
            <person name="Gong W."/>
            <person name="Xiao S."/>
            <person name="Wang L."/>
            <person name="Liao Z."/>
            <person name="Chang Y."/>
            <person name="Mo W."/>
            <person name="Hu G."/>
            <person name="Li W."/>
            <person name="Zhao G."/>
            <person name="Zhu H."/>
            <person name="Hu X."/>
            <person name="Ji K."/>
            <person name="Xiang X."/>
            <person name="Song Q."/>
            <person name="Yuan D."/>
            <person name="Jin S."/>
            <person name="Zhang L."/>
        </authorList>
    </citation>
    <scope>NUCLEOTIDE SEQUENCE [LARGE SCALE GENOMIC DNA]</scope>
    <source>
        <strain evidence="1">SQ_2022a</strain>
    </source>
</reference>
<sequence length="86" mass="8967">MLVREKRDPLVRRPPIRMGIGVLLFNIPYYLIRLDSADGESVSLSASSASRNVVSGQAASGEKESLGSDGNASVVSDSSSGADLAD</sequence>
<protein>
    <submittedName>
        <fullName evidence="1">Uncharacterized protein</fullName>
    </submittedName>
</protein>